<dbReference type="SMART" id="SM00530">
    <property type="entry name" value="HTH_XRE"/>
    <property type="match status" value="1"/>
</dbReference>
<accession>A0A9X6NZ58</accession>
<dbReference type="InterPro" id="IPR010982">
    <property type="entry name" value="Lambda_DNA-bd_dom_sf"/>
</dbReference>
<evidence type="ECO:0000259" key="2">
    <source>
        <dbReference type="PROSITE" id="PS50943"/>
    </source>
</evidence>
<dbReference type="Gene3D" id="1.10.260.40">
    <property type="entry name" value="lambda repressor-like DNA-binding domains"/>
    <property type="match status" value="1"/>
</dbReference>
<evidence type="ECO:0000313" key="4">
    <source>
        <dbReference type="Proteomes" id="UP000215693"/>
    </source>
</evidence>
<evidence type="ECO:0000256" key="1">
    <source>
        <dbReference type="ARBA" id="ARBA00023125"/>
    </source>
</evidence>
<comment type="caution">
    <text evidence="3">The sequence shown here is derived from an EMBL/GenBank/DDBJ whole genome shotgun (WGS) entry which is preliminary data.</text>
</comment>
<keyword evidence="1" id="KW-0238">DNA-binding</keyword>
<dbReference type="GO" id="GO:0003677">
    <property type="term" value="F:DNA binding"/>
    <property type="evidence" value="ECO:0007669"/>
    <property type="project" value="UniProtKB-KW"/>
</dbReference>
<dbReference type="PANTHER" id="PTHR46558">
    <property type="entry name" value="TRACRIPTIONAL REGULATORY PROTEIN-RELATED-RELATED"/>
    <property type="match status" value="1"/>
</dbReference>
<dbReference type="PROSITE" id="PS50943">
    <property type="entry name" value="HTH_CROC1"/>
    <property type="match status" value="1"/>
</dbReference>
<dbReference type="Pfam" id="PF01381">
    <property type="entry name" value="HTH_3"/>
    <property type="match status" value="1"/>
</dbReference>
<dbReference type="InterPro" id="IPR001387">
    <property type="entry name" value="Cro/C1-type_HTH"/>
</dbReference>
<dbReference type="PANTHER" id="PTHR46558:SF11">
    <property type="entry name" value="HTH-TYPE TRANSCRIPTIONAL REGULATOR XRE"/>
    <property type="match status" value="1"/>
</dbReference>
<sequence length="214" mass="24661">MRNRIKNLRIANNISQAELGNKVKASNQAISAYESGFRNPKPETWQALADYFNVSIAYLKGAYSKDEILKMLQEAYKKAPHYGANSYYQVRNEISFNVDLVMIAHGFIEPNEPSINGMLSQSDVNNFEFWKQNFSFIFESVAIAWLISRPIEVSDDEILKAINEAIQIELSKLATDTRERQDKDGYWLESPSKYLSKRQEFINDHITQDGTLEF</sequence>
<reference evidence="3 4" key="2">
    <citation type="submission" date="2017-09" db="EMBL/GenBank/DDBJ databases">
        <title>Tripartite evolution among Lactobacillus johnsonii, Lactobacillus taiwanensis, Lactobacillus reuteri and their rodent host.</title>
        <authorList>
            <person name="Wang T."/>
            <person name="Knowles S."/>
            <person name="Cheng C."/>
        </authorList>
    </citation>
    <scope>NUCLEOTIDE SEQUENCE [LARGE SCALE GENOMIC DNA]</scope>
    <source>
        <strain evidence="3 4">117c</strain>
    </source>
</reference>
<dbReference type="CDD" id="cd00093">
    <property type="entry name" value="HTH_XRE"/>
    <property type="match status" value="1"/>
</dbReference>
<dbReference type="SUPFAM" id="SSF47413">
    <property type="entry name" value="lambda repressor-like DNA-binding domains"/>
    <property type="match status" value="1"/>
</dbReference>
<feature type="domain" description="HTH cro/C1-type" evidence="2">
    <location>
        <begin position="5"/>
        <end position="59"/>
    </location>
</feature>
<proteinExistence type="predicted"/>
<reference evidence="3 4" key="1">
    <citation type="submission" date="2017-04" db="EMBL/GenBank/DDBJ databases">
        <authorList>
            <person name="Lin X.B."/>
            <person name="Stothard P."/>
            <person name="Tasseva G."/>
            <person name="Walter J."/>
        </authorList>
    </citation>
    <scope>NUCLEOTIDE SEQUENCE [LARGE SCALE GENOMIC DNA]</scope>
    <source>
        <strain evidence="3 4">117c</strain>
    </source>
</reference>
<evidence type="ECO:0000313" key="3">
    <source>
        <dbReference type="EMBL" id="OYS11574.1"/>
    </source>
</evidence>
<gene>
    <name evidence="3" type="ORF">CBF50_07715</name>
</gene>
<dbReference type="RefSeq" id="WP_261787190.1">
    <property type="nucleotide sequence ID" value="NZ_NGOD01000011.1"/>
</dbReference>
<name>A0A9X6NZ58_LACJH</name>
<protein>
    <recommendedName>
        <fullName evidence="2">HTH cro/C1-type domain-containing protein</fullName>
    </recommendedName>
</protein>
<dbReference type="AlphaFoldDB" id="A0A9X6NZ58"/>
<dbReference type="Proteomes" id="UP000215693">
    <property type="component" value="Unassembled WGS sequence"/>
</dbReference>
<dbReference type="EMBL" id="NGOH01000088">
    <property type="protein sequence ID" value="OYS11574.1"/>
    <property type="molecule type" value="Genomic_DNA"/>
</dbReference>
<organism evidence="3 4">
    <name type="scientific">Lactobacillus johnsonii</name>
    <dbReference type="NCBI Taxonomy" id="33959"/>
    <lineage>
        <taxon>Bacteria</taxon>
        <taxon>Bacillati</taxon>
        <taxon>Bacillota</taxon>
        <taxon>Bacilli</taxon>
        <taxon>Lactobacillales</taxon>
        <taxon>Lactobacillaceae</taxon>
        <taxon>Lactobacillus</taxon>
    </lineage>
</organism>